<dbReference type="GO" id="GO:0016020">
    <property type="term" value="C:membrane"/>
    <property type="evidence" value="ECO:0007669"/>
    <property type="project" value="TreeGrafter"/>
</dbReference>
<name>A0A9W8LY07_9FUNG</name>
<dbReference type="PANTHER" id="PTHR32251:SF23">
    <property type="entry name" value="3-OXO-5-ALPHA-STEROID 4-DEHYDROGENASE (DUF1295)"/>
    <property type="match status" value="1"/>
</dbReference>
<evidence type="ECO:0008006" key="4">
    <source>
        <dbReference type="Google" id="ProtNLM"/>
    </source>
</evidence>
<reference evidence="2" key="1">
    <citation type="submission" date="2022-07" db="EMBL/GenBank/DDBJ databases">
        <title>Phylogenomic reconstructions and comparative analyses of Kickxellomycotina fungi.</title>
        <authorList>
            <person name="Reynolds N.K."/>
            <person name="Stajich J.E."/>
            <person name="Barry K."/>
            <person name="Grigoriev I.V."/>
            <person name="Crous P."/>
            <person name="Smith M.E."/>
        </authorList>
    </citation>
    <scope>NUCLEOTIDE SEQUENCE</scope>
    <source>
        <strain evidence="2">NRRL 1566</strain>
    </source>
</reference>
<dbReference type="OrthoDB" id="201504at2759"/>
<feature type="transmembrane region" description="Helical" evidence="1">
    <location>
        <begin position="158"/>
        <end position="181"/>
    </location>
</feature>
<evidence type="ECO:0000256" key="1">
    <source>
        <dbReference type="SAM" id="Phobius"/>
    </source>
</evidence>
<dbReference type="Proteomes" id="UP001139887">
    <property type="component" value="Unassembled WGS sequence"/>
</dbReference>
<keyword evidence="1" id="KW-0812">Transmembrane</keyword>
<evidence type="ECO:0000313" key="3">
    <source>
        <dbReference type="Proteomes" id="UP001139887"/>
    </source>
</evidence>
<dbReference type="EMBL" id="JANBUW010000373">
    <property type="protein sequence ID" value="KAJ2847157.1"/>
    <property type="molecule type" value="Genomic_DNA"/>
</dbReference>
<feature type="transmembrane region" description="Helical" evidence="1">
    <location>
        <begin position="201"/>
        <end position="222"/>
    </location>
</feature>
<proteinExistence type="predicted"/>
<keyword evidence="1" id="KW-0472">Membrane</keyword>
<keyword evidence="1" id="KW-1133">Transmembrane helix</keyword>
<dbReference type="PANTHER" id="PTHR32251">
    <property type="entry name" value="3-OXO-5-ALPHA-STEROID 4-DEHYDROGENASE"/>
    <property type="match status" value="1"/>
</dbReference>
<sequence length="347" mass="39524">MHLCCITRCLNSLYDFAQQLTNSVPYPEETANIKTLFWSTVIATWLLSFVRQSGRRNFSIVDRIWPLFPLSLLTQWIYDSDVLAYPKGELSVQAKAAQCKAFVGSLLVVVWGIRLCYNSIRRGDYAVGAEDYRWAVVRTAISRRLPECSALQCVVWELFNLVFISFYQLALLYLISVPLRLLVQYPEFVQNSTGNMAADGWSITEVLLALLMALLLVTEAIADQQMYNFQMRKRQGQLSRSDAGFVHSGLWKYSRHPNVACEQAFWAALCVFCAQATGTDLGSTDNMWLLAGPVLLAMLMWGSVQLTESISKRKYPLYKAYQLQTSRLIPWKPWSNAKLINQAHTKL</sequence>
<protein>
    <recommendedName>
        <fullName evidence="4">Steroid 5-alpha reductase C-terminal domain-containing protein</fullName>
    </recommendedName>
</protein>
<evidence type="ECO:0000313" key="2">
    <source>
        <dbReference type="EMBL" id="KAJ2847157.1"/>
    </source>
</evidence>
<keyword evidence="3" id="KW-1185">Reference proteome</keyword>
<dbReference type="Gene3D" id="1.20.120.1630">
    <property type="match status" value="1"/>
</dbReference>
<dbReference type="AlphaFoldDB" id="A0A9W8LY07"/>
<dbReference type="InterPro" id="IPR010721">
    <property type="entry name" value="UstE-like"/>
</dbReference>
<gene>
    <name evidence="2" type="ORF">IWW36_003999</name>
</gene>
<accession>A0A9W8LY07</accession>
<dbReference type="Pfam" id="PF06966">
    <property type="entry name" value="DUF1295"/>
    <property type="match status" value="1"/>
</dbReference>
<organism evidence="2 3">
    <name type="scientific">Coemansia brasiliensis</name>
    <dbReference type="NCBI Taxonomy" id="2650707"/>
    <lineage>
        <taxon>Eukaryota</taxon>
        <taxon>Fungi</taxon>
        <taxon>Fungi incertae sedis</taxon>
        <taxon>Zoopagomycota</taxon>
        <taxon>Kickxellomycotina</taxon>
        <taxon>Kickxellomycetes</taxon>
        <taxon>Kickxellales</taxon>
        <taxon>Kickxellaceae</taxon>
        <taxon>Coemansia</taxon>
    </lineage>
</organism>
<comment type="caution">
    <text evidence="2">The sequence shown here is derived from an EMBL/GenBank/DDBJ whole genome shotgun (WGS) entry which is preliminary data.</text>
</comment>